<dbReference type="EMBL" id="JAPUUL010000239">
    <property type="protein sequence ID" value="KAJ8131727.1"/>
    <property type="molecule type" value="Genomic_DNA"/>
</dbReference>
<dbReference type="Proteomes" id="UP001153332">
    <property type="component" value="Unassembled WGS sequence"/>
</dbReference>
<organism evidence="1 2">
    <name type="scientific">Lasiodiplodia mahajangana</name>
    <dbReference type="NCBI Taxonomy" id="1108764"/>
    <lineage>
        <taxon>Eukaryota</taxon>
        <taxon>Fungi</taxon>
        <taxon>Dikarya</taxon>
        <taxon>Ascomycota</taxon>
        <taxon>Pezizomycotina</taxon>
        <taxon>Dothideomycetes</taxon>
        <taxon>Dothideomycetes incertae sedis</taxon>
        <taxon>Botryosphaeriales</taxon>
        <taxon>Botryosphaeriaceae</taxon>
        <taxon>Lasiodiplodia</taxon>
    </lineage>
</organism>
<evidence type="ECO:0000313" key="2">
    <source>
        <dbReference type="Proteomes" id="UP001153332"/>
    </source>
</evidence>
<keyword evidence="2" id="KW-1185">Reference proteome</keyword>
<evidence type="ECO:0000313" key="1">
    <source>
        <dbReference type="EMBL" id="KAJ8131727.1"/>
    </source>
</evidence>
<protein>
    <submittedName>
        <fullName evidence="1">Uncharacterized protein</fullName>
    </submittedName>
</protein>
<proteinExistence type="predicted"/>
<comment type="caution">
    <text evidence="1">The sequence shown here is derived from an EMBL/GenBank/DDBJ whole genome shotgun (WGS) entry which is preliminary data.</text>
</comment>
<gene>
    <name evidence="1" type="ORF">O1611_g1897</name>
</gene>
<accession>A0ACC2JWS4</accession>
<sequence>MRAMTEKSLSDLIVSQALEPSTFDTRPEKYCPRDKFDAFVTEEAIARQLVNGRRELVRWIYNNARKIFVIMVVSGFRNEEVLTVIRRIRANGLTDDCLPISKPNNDDGPNPQQLLWEGESITQRDNFFDKQWRFIIPVFSKTQFHHDLQPETILPFEEIETSSINQGGFSHVRGFKVHPAHQYPGYAQVAIKEIQLNGQMRTRDVKSEVDKEWEKEARALEDINGLHHGHVIRCLAAIRKGRSRYFMFPLANSNLTEFWKETREQAPSPVLIRESIHQIYQLSDALYCLHNFERRSPKQSDDASGSAPPVSLTLEGQPIDQVDEASTSNIRHGDLKPDNILRFLSGDDNNSNNDLKRVGKLKIADMGLAKHHLFLTQDRSVATETKYGTALYEPPEARDKNPKVARSRLYDIWSMGCIIFEFIIWLLYGYDMVDNLHKELRKAGFQYFEPHIEENNTKARVHTVIKRWVQHIKMECNTDSAIKDLIELVEKKLLVIDLPPRRPSAANGSLRVGALFEKPDTNDELRSYRATAEELRDSLLGIHLKTESDEWYAFTKNSRGAITPPSQPDDNLQPTHDILSNTKPMNTDYSLPPLDQWEFSVDDAFARKALDQLGAKAFRPQKTAPATLCDRCRGYRFWLGGFYIEVKAGELLDGRLGGCELCQMLWEAHKNGERKKALKVRFVRDGSMLRISGSDSLPVLSLLGGPELKAPTPIQLGFPELLQPGTQEFFHLIKLWLQDCDNDHTQCSATGQIPLPTRLIDVGTDESPELRLIETRETAPKSTKYIALSHRWGDEKTHFSTLRKDHSGCGRELNAFKIRIPEDELPATFKDAVVTARTLDVRYLWIDSLCIVQGDEGDFKEESKNMETVFSCAYCVLAASRATSQRDGFLKRIEPRKYITLPGKDKQPFYVCQWVDDFGRHVLDGPLNKRGWVLQERALARRTIFFTEKQTYFECGEGIRCQSLTKMRHNMVDFLGDPKFPSKAMNSRRGLKIVYFQDLYKQYSRLDFTRVEDRPFAIDGLENRLRTAYETKGGYGIFDDGQGKGLFHRSLLWQRPEAPEGALVPWLSRIAFSPERNVSVPTWSWMAYQGGIDYLAPEFDKTDWETGDIQPPWSNTNGMPAHSPKTKLVATARDFNVAGSREAEAKLIYDTDRQRPGGTRRVQCVVVAKSKHGQVNADRRYYVLIVEPTDSTNDVEKVYERVGAGFMLGKFITLDKPGTGSELVYQHLDQLCRAYRSPRYVLRWPLLPGTMHRTVAGTRANDALIRDGITPKWISMAYPIPPGGHVALVFRGTGSQSPGANGRPPEPYSLMPRKGSSRQIITHKTALSYHEMEPAKLQAPAASKQAAIVPSSHDATRKTYLLGSSRFMTDSSEGIGILPPQHQTADLSQPTLKPQHLLVNTRVQKSYDGSESGYQTSSIGKSPIATTSGTLSTEKTSPVLSIAQVTSDPDPLDLESGQHDEDVAHQVESQISLLNFSHQPNTVPTVDDNNETQRQDEASVLQGSGGWASNPDDGLNEQLYHVLADQGFLPENLLSDLINQVAVSTELRRILPPKLRQYIQKYADIICKDSDFQDAEECSVSYRKIFAILALVEKTGAIPMLIHEGVDDGKLPLEIIKRERTFELGYKKVNPAGGVSIEPLKCFKDWTRQKKDDFIRYQWSMLAPVFEEGEYNLVRHYVVYNQSQLPFIHQDDSTQDSDYDSNDEGGGGRVTMVNIHPHHHRFTNEALSKRGYAIKALHDPSRKAFERERDILSKFKGINEHENIVVLLATYELDYKLRHKFNMIFYRADGNLYDYWEQANPSPSFNHETMLWGSGQCRGLAHGLLQLHKHTTGLKSEGEGISQIGRHGDIKPKNILYYPKPGSANPTLVICDFGVSELRFRITGSAKDDALTLSYRAPECDIEGKSPGPPADIWSLGCVYLEFVAWFLGGFPLVDEFTSRRLSYDVRLLSLTLKTDAFFESDEASHRKVKDAVTQSIGEFHSNPRCTQYLHEFLDLIEREMLVMDPTDRIKCPQLYERLNRMFERCKNSEGYAMDAMPKAETPAPSPGDCVPSEKKPNHDKKFYPHQGFSEHIRANPIHHWQSSHTSMREDKTN</sequence>
<reference evidence="1" key="1">
    <citation type="submission" date="2022-12" db="EMBL/GenBank/DDBJ databases">
        <title>Genome Sequence of Lasiodiplodia mahajangana.</title>
        <authorList>
            <person name="Buettner E."/>
        </authorList>
    </citation>
    <scope>NUCLEOTIDE SEQUENCE</scope>
    <source>
        <strain evidence="1">VT137</strain>
    </source>
</reference>
<name>A0ACC2JWS4_9PEZI</name>